<evidence type="ECO:0000259" key="2">
    <source>
        <dbReference type="Pfam" id="PF05662"/>
    </source>
</evidence>
<dbReference type="Gene3D" id="1.20.5.170">
    <property type="match status" value="2"/>
</dbReference>
<accession>A0ABV2HIW6</accession>
<evidence type="ECO:0000313" key="3">
    <source>
        <dbReference type="EMBL" id="MET3590312.1"/>
    </source>
</evidence>
<gene>
    <name evidence="3" type="ORF">ABID23_001418</name>
</gene>
<sequence>MNAALTSGVNASSDYVNFLINALLDRSNPGFIVNVLIADSRHPSQRMLNIGDKNKRSFLNPQLTVGDNFPLQQFNKNGEGAVLMNVSDDFRNDSFAGLRSARMEGSGITPRVSTAEDSKWNTLLTNDDRYFLGYYSIGIGRYVSAGAERPFGTSGKVAAEKSIVIGFKAEVRENLSIALGADTIAVEKYGIAMGASSITLSEGAMAIGYKARAGKVNDQGIFNVRNLAKYATALDFQAEAMAESSVALGAYSFVDTAADYVPFGRNIRDDKGYVWKSTLGAISVGNLEKEQTRQIIGVAACTQDTDAVNVAQLKAVESSAGSWQTSVNGKDNMVVSTGKTVGFSTGSDNLAIIKESTDSGISLKFDLAKEIKLNKITLGTNALDATGLIITDGPSITTTGINAGNKKITGLDKGTEDSDAVNFLQLNEFKKQVEGSQLVKQDASTKNITIGKEAEGTTINIANKDGANRIISSVEDGRGSHDAVNKGQLDNSIRSVNNNITNKFDELTQNITNVTQKIEGNFLLWSEADHAFVAQHNEGEQKTNSKLTFPLKGDIYANSTDAITGSQLYDLGSKVAKYFGGSANYENGTWVATLFKFQKVDSDGKIEEGSYDSVASAFTGVGDSFKNVVAKINNKVDHITEQVQSDALLWSNNKGEFVATHGKDGAKSKITPLANGDMNANSTDAITGSQLYKLAGTLYIKGNFDKYLKRPTFFLLFLLKAYISTKGILVRFILFRRISFNLKRGVWKRGWNVVFKPQIHRNNMLAFC</sequence>
<evidence type="ECO:0000256" key="1">
    <source>
        <dbReference type="SAM" id="Phobius"/>
    </source>
</evidence>
<dbReference type="Pfam" id="PF05662">
    <property type="entry name" value="YadA_stalk"/>
    <property type="match status" value="5"/>
</dbReference>
<organism evidence="3 4">
    <name type="scientific">Bartonella silvatica</name>
    <dbReference type="NCBI Taxonomy" id="357760"/>
    <lineage>
        <taxon>Bacteria</taxon>
        <taxon>Pseudomonadati</taxon>
        <taxon>Pseudomonadota</taxon>
        <taxon>Alphaproteobacteria</taxon>
        <taxon>Hyphomicrobiales</taxon>
        <taxon>Bartonellaceae</taxon>
        <taxon>Bartonella</taxon>
    </lineage>
</organism>
<dbReference type="Gene3D" id="4.10.80.270">
    <property type="match status" value="1"/>
</dbReference>
<feature type="domain" description="Trimeric autotransporter adhesin YadA-like stalk" evidence="2">
    <location>
        <begin position="669"/>
        <end position="706"/>
    </location>
</feature>
<feature type="domain" description="Trimeric autotransporter adhesin YadA-like stalk" evidence="2">
    <location>
        <begin position="294"/>
        <end position="332"/>
    </location>
</feature>
<keyword evidence="1" id="KW-0472">Membrane</keyword>
<dbReference type="Gene3D" id="2.150.10.10">
    <property type="entry name" value="Serralysin-like metalloprotease, C-terminal"/>
    <property type="match status" value="1"/>
</dbReference>
<dbReference type="InterPro" id="IPR011049">
    <property type="entry name" value="Serralysin-like_metalloprot_C"/>
</dbReference>
<feature type="domain" description="Trimeric autotransporter adhesin YadA-like stalk" evidence="2">
    <location>
        <begin position="474"/>
        <end position="509"/>
    </location>
</feature>
<dbReference type="Gene3D" id="6.20.50.100">
    <property type="match status" value="1"/>
</dbReference>
<comment type="caution">
    <text evidence="3">The sequence shown here is derived from an EMBL/GenBank/DDBJ whole genome shotgun (WGS) entry which is preliminary data.</text>
</comment>
<dbReference type="Proteomes" id="UP001549086">
    <property type="component" value="Unassembled WGS sequence"/>
</dbReference>
<reference evidence="3 4" key="1">
    <citation type="submission" date="2024-06" db="EMBL/GenBank/DDBJ databases">
        <title>Genomic Encyclopedia of Type Strains, Phase IV (KMG-IV): sequencing the most valuable type-strain genomes for metagenomic binning, comparative biology and taxonomic classification.</title>
        <authorList>
            <person name="Goeker M."/>
        </authorList>
    </citation>
    <scope>NUCLEOTIDE SEQUENCE [LARGE SCALE GENOMIC DNA]</scope>
    <source>
        <strain evidence="3 4">DSM 23649</strain>
    </source>
</reference>
<dbReference type="Gene3D" id="6.10.250.2120">
    <property type="match status" value="1"/>
</dbReference>
<keyword evidence="1" id="KW-1133">Transmembrane helix</keyword>
<dbReference type="Gene3D" id="1.20.5.2280">
    <property type="match status" value="1"/>
</dbReference>
<feature type="domain" description="Trimeric autotransporter adhesin YadA-like stalk" evidence="2">
    <location>
        <begin position="407"/>
        <end position="435"/>
    </location>
</feature>
<keyword evidence="4" id="KW-1185">Reference proteome</keyword>
<dbReference type="SUPFAM" id="SSF101967">
    <property type="entry name" value="Adhesin YadA, collagen-binding domain"/>
    <property type="match status" value="3"/>
</dbReference>
<keyword evidence="1" id="KW-0812">Transmembrane</keyword>
<dbReference type="EMBL" id="JBEPLI010000020">
    <property type="protein sequence ID" value="MET3590312.1"/>
    <property type="molecule type" value="Genomic_DNA"/>
</dbReference>
<evidence type="ECO:0000313" key="4">
    <source>
        <dbReference type="Proteomes" id="UP001549086"/>
    </source>
</evidence>
<protein>
    <submittedName>
        <fullName evidence="3">Autotransporter adhesin</fullName>
    </submittedName>
</protein>
<proteinExistence type="predicted"/>
<feature type="domain" description="Trimeric autotransporter adhesin YadA-like stalk" evidence="2">
    <location>
        <begin position="558"/>
        <end position="587"/>
    </location>
</feature>
<name>A0ABV2HIW6_9HYPH</name>
<dbReference type="Gene3D" id="2.20.70.140">
    <property type="match status" value="1"/>
</dbReference>
<dbReference type="InterPro" id="IPR008635">
    <property type="entry name" value="Coiled_stalk_dom"/>
</dbReference>
<feature type="transmembrane region" description="Helical" evidence="1">
    <location>
        <begin position="713"/>
        <end position="734"/>
    </location>
</feature>
<dbReference type="RefSeq" id="WP_354190556.1">
    <property type="nucleotide sequence ID" value="NZ_JBEPLI010000020.1"/>
</dbReference>